<gene>
    <name evidence="2" type="ORF">Q5P01_000924</name>
</gene>
<keyword evidence="3" id="KW-1185">Reference proteome</keyword>
<evidence type="ECO:0000313" key="3">
    <source>
        <dbReference type="Proteomes" id="UP001187415"/>
    </source>
</evidence>
<comment type="caution">
    <text evidence="2">The sequence shown here is derived from an EMBL/GenBank/DDBJ whole genome shotgun (WGS) entry which is preliminary data.</text>
</comment>
<proteinExistence type="predicted"/>
<feature type="region of interest" description="Disordered" evidence="1">
    <location>
        <begin position="95"/>
        <end position="114"/>
    </location>
</feature>
<feature type="region of interest" description="Disordered" evidence="1">
    <location>
        <begin position="160"/>
        <end position="197"/>
    </location>
</feature>
<dbReference type="AlphaFoldDB" id="A0AA88IHR8"/>
<evidence type="ECO:0000313" key="2">
    <source>
        <dbReference type="EMBL" id="KAK2813059.1"/>
    </source>
</evidence>
<dbReference type="Proteomes" id="UP001187415">
    <property type="component" value="Unassembled WGS sequence"/>
</dbReference>
<accession>A0AA88IHR8</accession>
<sequence>MLVADALISSYNKRRAREIGRLDAPLPRCLSGERSLRSHRKVARLRLGNRAPRRFARSASPTDLGSYEEMVLSTLASVERMRPARERLHTTIMDISRNPPHRPATRATSEPPRHGHAFQDLLVSGLRGTCRDAEGARYLASAARALATESERVDTYHQIATASSHGTADPGAGPGTSSERRVQAQVGPGHGDRATPLSSAVVGEEPVYHSGPNGAAAAALHARGRRCCCP</sequence>
<evidence type="ECO:0000256" key="1">
    <source>
        <dbReference type="SAM" id="MobiDB-lite"/>
    </source>
</evidence>
<dbReference type="EMBL" id="JAUPFM010000111">
    <property type="protein sequence ID" value="KAK2813059.1"/>
    <property type="molecule type" value="Genomic_DNA"/>
</dbReference>
<protein>
    <submittedName>
        <fullName evidence="2">Uncharacterized protein</fullName>
    </submittedName>
</protein>
<reference evidence="2" key="1">
    <citation type="submission" date="2023-07" db="EMBL/GenBank/DDBJ databases">
        <title>Chromosome-level Genome Assembly of Striped Snakehead (Channa striata).</title>
        <authorList>
            <person name="Liu H."/>
        </authorList>
    </citation>
    <scope>NUCLEOTIDE SEQUENCE</scope>
    <source>
        <strain evidence="2">Gz</strain>
        <tissue evidence="2">Muscle</tissue>
    </source>
</reference>
<name>A0AA88IHR8_CHASR</name>
<organism evidence="2 3">
    <name type="scientific">Channa striata</name>
    <name type="common">Snakehead murrel</name>
    <name type="synonym">Ophicephalus striatus</name>
    <dbReference type="NCBI Taxonomy" id="64152"/>
    <lineage>
        <taxon>Eukaryota</taxon>
        <taxon>Metazoa</taxon>
        <taxon>Chordata</taxon>
        <taxon>Craniata</taxon>
        <taxon>Vertebrata</taxon>
        <taxon>Euteleostomi</taxon>
        <taxon>Actinopterygii</taxon>
        <taxon>Neopterygii</taxon>
        <taxon>Teleostei</taxon>
        <taxon>Neoteleostei</taxon>
        <taxon>Acanthomorphata</taxon>
        <taxon>Anabantaria</taxon>
        <taxon>Anabantiformes</taxon>
        <taxon>Channoidei</taxon>
        <taxon>Channidae</taxon>
        <taxon>Channa</taxon>
    </lineage>
</organism>